<evidence type="ECO:0000256" key="7">
    <source>
        <dbReference type="SAM" id="Phobius"/>
    </source>
</evidence>
<dbReference type="PANTHER" id="PTHR45436">
    <property type="entry name" value="SENSOR HISTIDINE KINASE YKOH"/>
    <property type="match status" value="1"/>
</dbReference>
<evidence type="ECO:0000256" key="5">
    <source>
        <dbReference type="ARBA" id="ARBA00022777"/>
    </source>
</evidence>
<evidence type="ECO:0000256" key="3">
    <source>
        <dbReference type="ARBA" id="ARBA00022553"/>
    </source>
</evidence>
<feature type="transmembrane region" description="Helical" evidence="7">
    <location>
        <begin position="6"/>
        <end position="24"/>
    </location>
</feature>
<evidence type="ECO:0000256" key="2">
    <source>
        <dbReference type="ARBA" id="ARBA00012438"/>
    </source>
</evidence>
<dbReference type="Gene3D" id="3.30.565.10">
    <property type="entry name" value="Histidine kinase-like ATPase, C-terminal domain"/>
    <property type="match status" value="1"/>
</dbReference>
<feature type="compositionally biased region" description="Low complexity" evidence="6">
    <location>
        <begin position="418"/>
        <end position="433"/>
    </location>
</feature>
<proteinExistence type="predicted"/>
<keyword evidence="5" id="KW-0418">Kinase</keyword>
<sequence>MTQILAWSLIAMGLMSLVLLVLLVRQTQITGRLRQEEELRHSELTQLVHRRLPALAARRTDLAEQDPGPATARFHGTEFDARLDEVVDAFRQVSVQARERAEESAENALRGVADRLLTLVYQLQQLIEDMEHEHEDPEVLGSLLPIDHKAQSLARWLFSLRVLAGSAPGRQRPTTPLYDVLRGALSTAPDYHRVRILDRPRVAVRTQAVEPLIQLFGHLLENAVTLSPSSSVVEVSTMRVANGVAVSVEDGGRGMSDHELARVQSLASGTVTAGVGDLGDPPRIGYAFTGRIAQRHGLRIVIDRRSRLAGVRVTVTLPTQLLTDAPEDATPAGRSGAHRAPAVPLSGDAGGEPTHPPGIPLPRSEESAVHQRAGAPQPAEHAATTNPTPQAPEPSGAARAPHEPASDAPATARREEQPWAPADDPSPEPDAAAGQRRTRHGLPVRNRGAAAGAMPAPLPPATAPRVDPSSAGARMGAWQNAPRPKSGTADGDPHAE</sequence>
<keyword evidence="10" id="KW-1185">Reference proteome</keyword>
<dbReference type="AlphaFoldDB" id="A0A367F725"/>
<evidence type="ECO:0000313" key="10">
    <source>
        <dbReference type="Proteomes" id="UP000253507"/>
    </source>
</evidence>
<keyword evidence="7" id="KW-0472">Membrane</keyword>
<dbReference type="Proteomes" id="UP000253507">
    <property type="component" value="Unassembled WGS sequence"/>
</dbReference>
<evidence type="ECO:0000256" key="6">
    <source>
        <dbReference type="SAM" id="MobiDB-lite"/>
    </source>
</evidence>
<feature type="domain" description="Histidine kinase/HSP90-like ATPase" evidence="8">
    <location>
        <begin position="207"/>
        <end position="321"/>
    </location>
</feature>
<feature type="region of interest" description="Disordered" evidence="6">
    <location>
        <begin position="322"/>
        <end position="496"/>
    </location>
</feature>
<dbReference type="InterPro" id="IPR003594">
    <property type="entry name" value="HATPase_dom"/>
</dbReference>
<evidence type="ECO:0000313" key="9">
    <source>
        <dbReference type="EMBL" id="RCG25719.1"/>
    </source>
</evidence>
<dbReference type="OrthoDB" id="3357461at2"/>
<dbReference type="EMBL" id="QOIM01000017">
    <property type="protein sequence ID" value="RCG25719.1"/>
    <property type="molecule type" value="Genomic_DNA"/>
</dbReference>
<dbReference type="GO" id="GO:0005886">
    <property type="term" value="C:plasma membrane"/>
    <property type="evidence" value="ECO:0007669"/>
    <property type="project" value="TreeGrafter"/>
</dbReference>
<dbReference type="SMART" id="SM00387">
    <property type="entry name" value="HATPase_c"/>
    <property type="match status" value="1"/>
</dbReference>
<keyword evidence="7" id="KW-1133">Transmembrane helix</keyword>
<dbReference type="PANTHER" id="PTHR45436:SF5">
    <property type="entry name" value="SENSOR HISTIDINE KINASE TRCS"/>
    <property type="match status" value="1"/>
</dbReference>
<protein>
    <recommendedName>
        <fullName evidence="2">histidine kinase</fullName>
        <ecNumber evidence="2">2.7.13.3</ecNumber>
    </recommendedName>
</protein>
<comment type="catalytic activity">
    <reaction evidence="1">
        <text>ATP + protein L-histidine = ADP + protein N-phospho-L-histidine.</text>
        <dbReference type="EC" id="2.7.13.3"/>
    </reaction>
</comment>
<keyword evidence="3" id="KW-0597">Phosphoprotein</keyword>
<organism evidence="9 10">
    <name type="scientific">Streptomyces reniochalinae</name>
    <dbReference type="NCBI Taxonomy" id="2250578"/>
    <lineage>
        <taxon>Bacteria</taxon>
        <taxon>Bacillati</taxon>
        <taxon>Actinomycetota</taxon>
        <taxon>Actinomycetes</taxon>
        <taxon>Kitasatosporales</taxon>
        <taxon>Streptomycetaceae</taxon>
        <taxon>Streptomyces</taxon>
    </lineage>
</organism>
<dbReference type="GO" id="GO:0004673">
    <property type="term" value="F:protein histidine kinase activity"/>
    <property type="evidence" value="ECO:0007669"/>
    <property type="project" value="UniProtKB-EC"/>
</dbReference>
<keyword evidence="4" id="KW-0808">Transferase</keyword>
<evidence type="ECO:0000256" key="4">
    <source>
        <dbReference type="ARBA" id="ARBA00022679"/>
    </source>
</evidence>
<dbReference type="GO" id="GO:0000160">
    <property type="term" value="P:phosphorelay signal transduction system"/>
    <property type="evidence" value="ECO:0007669"/>
    <property type="project" value="TreeGrafter"/>
</dbReference>
<evidence type="ECO:0000259" key="8">
    <source>
        <dbReference type="SMART" id="SM00387"/>
    </source>
</evidence>
<keyword evidence="7" id="KW-0812">Transmembrane</keyword>
<evidence type="ECO:0000256" key="1">
    <source>
        <dbReference type="ARBA" id="ARBA00000085"/>
    </source>
</evidence>
<reference evidence="9 10" key="1">
    <citation type="submission" date="2018-06" db="EMBL/GenBank/DDBJ databases">
        <title>Streptomyces reniochalinae sp. nov. and Streptomyces diacarnus sp. nov. from marine sponges.</title>
        <authorList>
            <person name="Li L."/>
        </authorList>
    </citation>
    <scope>NUCLEOTIDE SEQUENCE [LARGE SCALE GENOMIC DNA]</scope>
    <source>
        <strain evidence="9 10">LHW50302</strain>
    </source>
</reference>
<dbReference type="RefSeq" id="WP_114013378.1">
    <property type="nucleotide sequence ID" value="NZ_QOIM01000017.1"/>
</dbReference>
<gene>
    <name evidence="9" type="ORF">DQ392_00235</name>
</gene>
<dbReference type="EC" id="2.7.13.3" evidence="2"/>
<dbReference type="Pfam" id="PF02518">
    <property type="entry name" value="HATPase_c"/>
    <property type="match status" value="1"/>
</dbReference>
<accession>A0A367F725</accession>
<dbReference type="SUPFAM" id="SSF55874">
    <property type="entry name" value="ATPase domain of HSP90 chaperone/DNA topoisomerase II/histidine kinase"/>
    <property type="match status" value="1"/>
</dbReference>
<dbReference type="InterPro" id="IPR036890">
    <property type="entry name" value="HATPase_C_sf"/>
</dbReference>
<comment type="caution">
    <text evidence="9">The sequence shown here is derived from an EMBL/GenBank/DDBJ whole genome shotgun (WGS) entry which is preliminary data.</text>
</comment>
<dbReference type="InterPro" id="IPR050428">
    <property type="entry name" value="TCS_sensor_his_kinase"/>
</dbReference>
<name>A0A367F725_9ACTN</name>